<name>A0A6J4QHF4_9ACTN</name>
<dbReference type="PANTHER" id="PTHR36529:SF1">
    <property type="entry name" value="GLYCOSYLTRANSFERASE"/>
    <property type="match status" value="1"/>
</dbReference>
<dbReference type="Pfam" id="PF09837">
    <property type="entry name" value="DUF2064"/>
    <property type="match status" value="1"/>
</dbReference>
<proteinExistence type="predicted"/>
<gene>
    <name evidence="1" type="ORF">AVDCRST_MAG58-300</name>
</gene>
<organism evidence="1">
    <name type="scientific">uncultured Rubrobacteraceae bacterium</name>
    <dbReference type="NCBI Taxonomy" id="349277"/>
    <lineage>
        <taxon>Bacteria</taxon>
        <taxon>Bacillati</taxon>
        <taxon>Actinomycetota</taxon>
        <taxon>Rubrobacteria</taxon>
        <taxon>Rubrobacterales</taxon>
        <taxon>Rubrobacteraceae</taxon>
        <taxon>environmental samples</taxon>
    </lineage>
</organism>
<dbReference type="PANTHER" id="PTHR36529">
    <property type="entry name" value="SLL1095 PROTEIN"/>
    <property type="match status" value="1"/>
</dbReference>
<dbReference type="InterPro" id="IPR018641">
    <property type="entry name" value="Trfase_1_rSAM/seldom-assoc"/>
</dbReference>
<dbReference type="SUPFAM" id="SSF53448">
    <property type="entry name" value="Nucleotide-diphospho-sugar transferases"/>
    <property type="match status" value="1"/>
</dbReference>
<evidence type="ECO:0000313" key="1">
    <source>
        <dbReference type="EMBL" id="CAA9444845.1"/>
    </source>
</evidence>
<dbReference type="Gene3D" id="3.90.550.10">
    <property type="entry name" value="Spore Coat Polysaccharide Biosynthesis Protein SpsA, Chain A"/>
    <property type="match status" value="1"/>
</dbReference>
<evidence type="ECO:0008006" key="2">
    <source>
        <dbReference type="Google" id="ProtNLM"/>
    </source>
</evidence>
<dbReference type="AlphaFoldDB" id="A0A6J4QHF4"/>
<reference evidence="1" key="1">
    <citation type="submission" date="2020-02" db="EMBL/GenBank/DDBJ databases">
        <authorList>
            <person name="Meier V. D."/>
        </authorList>
    </citation>
    <scope>NUCLEOTIDE SEQUENCE</scope>
    <source>
        <strain evidence="1">AVDCRST_MAG58</strain>
    </source>
</reference>
<accession>A0A6J4QHF4</accession>
<dbReference type="EMBL" id="CADCVF010000007">
    <property type="protein sequence ID" value="CAA9444845.1"/>
    <property type="molecule type" value="Genomic_DNA"/>
</dbReference>
<dbReference type="NCBIfam" id="TIGR04282">
    <property type="entry name" value="glyco_like_cofC"/>
    <property type="match status" value="1"/>
</dbReference>
<sequence length="251" mass="28024">MSDALWVIARAPRVGFAKTRLGRTIGHEQAILLYRAFLQDLAARFSNSQFAPGWYVTPPDAWPEISPLTGEPERVLLQGDGDLTERQRELFLGAAGRGEERTVLIASDSPHLTVEVVEEAFRRLVRQDLVFGPTYDGGYYLIGMRGYHDVLRETPMSVGTELADLIARARLTGLSVGLLETTFDVDVVDDLRHLRPLAFERPDLRATRDTLESLGLLRQADEGDLVAGGGRSRAENVSDLARTIRRKERLR</sequence>
<protein>
    <recommendedName>
        <fullName evidence="2">Glycosyltransferase</fullName>
    </recommendedName>
</protein>
<dbReference type="InterPro" id="IPR029044">
    <property type="entry name" value="Nucleotide-diphossugar_trans"/>
</dbReference>